<keyword evidence="1" id="KW-0175">Coiled coil</keyword>
<name>A0A2M4CGM1_ANODA</name>
<feature type="region of interest" description="Disordered" evidence="2">
    <location>
        <begin position="48"/>
        <end position="275"/>
    </location>
</feature>
<feature type="domain" description="BMERB" evidence="4">
    <location>
        <begin position="286"/>
        <end position="446"/>
    </location>
</feature>
<evidence type="ECO:0000256" key="2">
    <source>
        <dbReference type="SAM" id="MobiDB-lite"/>
    </source>
</evidence>
<feature type="compositionally biased region" description="Low complexity" evidence="2">
    <location>
        <begin position="90"/>
        <end position="99"/>
    </location>
</feature>
<feature type="compositionally biased region" description="Low complexity" evidence="2">
    <location>
        <begin position="192"/>
        <end position="220"/>
    </location>
</feature>
<dbReference type="SMART" id="SM01203">
    <property type="entry name" value="DUF3585"/>
    <property type="match status" value="1"/>
</dbReference>
<feature type="region of interest" description="Disordered" evidence="2">
    <location>
        <begin position="427"/>
        <end position="452"/>
    </location>
</feature>
<dbReference type="Pfam" id="PF12130">
    <property type="entry name" value="bMERB_dom"/>
    <property type="match status" value="1"/>
</dbReference>
<evidence type="ECO:0000256" key="1">
    <source>
        <dbReference type="SAM" id="Coils"/>
    </source>
</evidence>
<organism evidence="5">
    <name type="scientific">Anopheles darlingi</name>
    <name type="common">Mosquito</name>
    <dbReference type="NCBI Taxonomy" id="43151"/>
    <lineage>
        <taxon>Eukaryota</taxon>
        <taxon>Metazoa</taxon>
        <taxon>Ecdysozoa</taxon>
        <taxon>Arthropoda</taxon>
        <taxon>Hexapoda</taxon>
        <taxon>Insecta</taxon>
        <taxon>Pterygota</taxon>
        <taxon>Neoptera</taxon>
        <taxon>Endopterygota</taxon>
        <taxon>Diptera</taxon>
        <taxon>Nematocera</taxon>
        <taxon>Culicoidea</taxon>
        <taxon>Culicidae</taxon>
        <taxon>Anophelinae</taxon>
        <taxon>Anopheles</taxon>
    </lineage>
</organism>
<evidence type="ECO:0000259" key="4">
    <source>
        <dbReference type="PROSITE" id="PS51848"/>
    </source>
</evidence>
<feature type="compositionally biased region" description="Low complexity" evidence="2">
    <location>
        <begin position="48"/>
        <end position="58"/>
    </location>
</feature>
<reference evidence="5" key="1">
    <citation type="submission" date="2018-01" db="EMBL/GenBank/DDBJ databases">
        <title>An insight into the sialome of Amazonian anophelines.</title>
        <authorList>
            <person name="Ribeiro J.M."/>
            <person name="Scarpassa V."/>
            <person name="Calvo E."/>
        </authorList>
    </citation>
    <scope>NUCLEOTIDE SEQUENCE</scope>
</reference>
<feature type="compositionally biased region" description="Low complexity" evidence="2">
    <location>
        <begin position="130"/>
        <end position="151"/>
    </location>
</feature>
<dbReference type="VEuPathDB" id="VectorBase:ADAR2_008763"/>
<feature type="compositionally biased region" description="Polar residues" evidence="2">
    <location>
        <begin position="221"/>
        <end position="233"/>
    </location>
</feature>
<protein>
    <recommendedName>
        <fullName evidence="4">BMERB domain-containing protein</fullName>
    </recommendedName>
</protein>
<dbReference type="AlphaFoldDB" id="A0A2M4CGM1"/>
<feature type="signal peptide" evidence="3">
    <location>
        <begin position="1"/>
        <end position="22"/>
    </location>
</feature>
<proteinExistence type="predicted"/>
<dbReference type="PROSITE" id="PS51848">
    <property type="entry name" value="BMERB"/>
    <property type="match status" value="1"/>
</dbReference>
<accession>A0A2M4CGM1</accession>
<dbReference type="PANTHER" id="PTHR23167">
    <property type="entry name" value="CALPONIN HOMOLOGY DOMAIN-CONTAINING PROTEIN DDB_G0272472-RELATED"/>
    <property type="match status" value="1"/>
</dbReference>
<feature type="compositionally biased region" description="Basic and acidic residues" evidence="2">
    <location>
        <begin position="167"/>
        <end position="176"/>
    </location>
</feature>
<feature type="compositionally biased region" description="Basic and acidic residues" evidence="2">
    <location>
        <begin position="70"/>
        <end position="85"/>
    </location>
</feature>
<dbReference type="InterPro" id="IPR050540">
    <property type="entry name" value="F-actin_Monoox_Mical"/>
</dbReference>
<feature type="coiled-coil region" evidence="1">
    <location>
        <begin position="296"/>
        <end position="323"/>
    </location>
</feature>
<evidence type="ECO:0000256" key="3">
    <source>
        <dbReference type="SAM" id="SignalP"/>
    </source>
</evidence>
<feature type="chain" id="PRO_5014746888" description="BMERB domain-containing protein" evidence="3">
    <location>
        <begin position="23"/>
        <end position="452"/>
    </location>
</feature>
<sequence length="452" mass="48255">MGFMVHRLPVLVWSFRAPALLPLNHRAATPPRSGDYISDPNLVHEPNGVVAGGRSTAGAGAGVTGRTRSKCKDRERRKSIIEKVSEFFNGRSSNSGSSSSKKDGGGGGSSSKESSPTKDGRTASQQQLSVPVVPDPAAAASTNATPPSTSSSGGGMGFLRSFKISPKVRDKSKSKESSPYGRSASEDCLNKTTTTTTTVAPASSSGTGSPTGGAPLPATTAINGTARCSNSFTPIGRKEAEELEPPPVPPLPLNYQPSDDECGGGGASNEPKNEIKKQRAMLKASRQAELKRLRIAQEIRREQAEIEVKIEDLEARGVEIEKELRGEGDALKQTLTTSSHGGCANDEDLVKEWLEIMRNITQLKVRDDELSIRQRELQLEHRHAELKEELNMRLSFGKLDKNSSDVAAEGAILNEMLEIVTKRQALRPSLEPSTGSATATTMAKRTAKGTDI</sequence>
<dbReference type="VEuPathDB" id="VectorBase:ADAC003912"/>
<evidence type="ECO:0000313" key="5">
    <source>
        <dbReference type="EMBL" id="MBW64463.1"/>
    </source>
</evidence>
<dbReference type="PANTHER" id="PTHR23167:SF54">
    <property type="entry name" value="[F-ACTIN]-MONOOXYGENASE MICAL"/>
    <property type="match status" value="1"/>
</dbReference>
<dbReference type="EMBL" id="GGFL01000285">
    <property type="protein sequence ID" value="MBW64463.1"/>
    <property type="molecule type" value="Transcribed_RNA"/>
</dbReference>
<keyword evidence="3" id="KW-0732">Signal</keyword>
<dbReference type="InterPro" id="IPR022735">
    <property type="entry name" value="bMERB_dom"/>
</dbReference>